<dbReference type="EMBL" id="BOOO01000019">
    <property type="protein sequence ID" value="GII30404.1"/>
    <property type="molecule type" value="Genomic_DNA"/>
</dbReference>
<accession>A0A8J3TTV9</accession>
<keyword evidence="1" id="KW-0808">Transferase</keyword>
<evidence type="ECO:0000256" key="2">
    <source>
        <dbReference type="ARBA" id="ARBA00022777"/>
    </source>
</evidence>
<evidence type="ECO:0000256" key="1">
    <source>
        <dbReference type="ARBA" id="ARBA00022679"/>
    </source>
</evidence>
<keyword evidence="4" id="KW-0812">Transmembrane</keyword>
<dbReference type="InterPro" id="IPR050482">
    <property type="entry name" value="Sensor_HK_TwoCompSys"/>
</dbReference>
<feature type="transmembrane region" description="Helical" evidence="4">
    <location>
        <begin position="139"/>
        <end position="159"/>
    </location>
</feature>
<keyword evidence="4" id="KW-0472">Membrane</keyword>
<dbReference type="Gene3D" id="3.30.450.40">
    <property type="match status" value="1"/>
</dbReference>
<dbReference type="GO" id="GO:0016020">
    <property type="term" value="C:membrane"/>
    <property type="evidence" value="ECO:0007669"/>
    <property type="project" value="InterPro"/>
</dbReference>
<evidence type="ECO:0000259" key="5">
    <source>
        <dbReference type="SMART" id="SM00387"/>
    </source>
</evidence>
<dbReference type="Gene3D" id="3.30.565.10">
    <property type="entry name" value="Histidine kinase-like ATPase, C-terminal domain"/>
    <property type="match status" value="1"/>
</dbReference>
<feature type="transmembrane region" description="Helical" evidence="4">
    <location>
        <begin position="248"/>
        <end position="267"/>
    </location>
</feature>
<protein>
    <recommendedName>
        <fullName evidence="5">Histidine kinase/HSP90-like ATPase domain-containing protein</fullName>
    </recommendedName>
</protein>
<dbReference type="InterPro" id="IPR036890">
    <property type="entry name" value="HATPase_C_sf"/>
</dbReference>
<dbReference type="SUPFAM" id="SSF55874">
    <property type="entry name" value="ATPase domain of HSP90 chaperone/DNA topoisomerase II/histidine kinase"/>
    <property type="match status" value="1"/>
</dbReference>
<dbReference type="Proteomes" id="UP000650628">
    <property type="component" value="Unassembled WGS sequence"/>
</dbReference>
<gene>
    <name evidence="6" type="ORF">Pmi06nite_38460</name>
</gene>
<keyword evidence="2" id="KW-0418">Kinase</keyword>
<dbReference type="GO" id="GO:0046983">
    <property type="term" value="F:protein dimerization activity"/>
    <property type="evidence" value="ECO:0007669"/>
    <property type="project" value="InterPro"/>
</dbReference>
<dbReference type="SMART" id="SM00387">
    <property type="entry name" value="HATPase_c"/>
    <property type="match status" value="1"/>
</dbReference>
<feature type="transmembrane region" description="Helical" evidence="4">
    <location>
        <begin position="39"/>
        <end position="59"/>
    </location>
</feature>
<dbReference type="Gene3D" id="1.20.5.1930">
    <property type="match status" value="1"/>
</dbReference>
<keyword evidence="7" id="KW-1185">Reference proteome</keyword>
<organism evidence="6 7">
    <name type="scientific">Planotetraspora mira</name>
    <dbReference type="NCBI Taxonomy" id="58121"/>
    <lineage>
        <taxon>Bacteria</taxon>
        <taxon>Bacillati</taxon>
        <taxon>Actinomycetota</taxon>
        <taxon>Actinomycetes</taxon>
        <taxon>Streptosporangiales</taxon>
        <taxon>Streptosporangiaceae</taxon>
        <taxon>Planotetraspora</taxon>
    </lineage>
</organism>
<dbReference type="SUPFAM" id="SSF55781">
    <property type="entry name" value="GAF domain-like"/>
    <property type="match status" value="1"/>
</dbReference>
<proteinExistence type="predicted"/>
<feature type="transmembrane region" description="Helical" evidence="4">
    <location>
        <begin position="179"/>
        <end position="204"/>
    </location>
</feature>
<evidence type="ECO:0000313" key="6">
    <source>
        <dbReference type="EMBL" id="GII30404.1"/>
    </source>
</evidence>
<dbReference type="GO" id="GO:0000155">
    <property type="term" value="F:phosphorelay sensor kinase activity"/>
    <property type="evidence" value="ECO:0007669"/>
    <property type="project" value="InterPro"/>
</dbReference>
<comment type="caution">
    <text evidence="6">The sequence shown here is derived from an EMBL/GenBank/DDBJ whole genome shotgun (WGS) entry which is preliminary data.</text>
</comment>
<reference evidence="6 7" key="1">
    <citation type="submission" date="2021-01" db="EMBL/GenBank/DDBJ databases">
        <title>Whole genome shotgun sequence of Planotetraspora mira NBRC 15435.</title>
        <authorList>
            <person name="Komaki H."/>
            <person name="Tamura T."/>
        </authorList>
    </citation>
    <scope>NUCLEOTIDE SEQUENCE [LARGE SCALE GENOMIC DNA]</scope>
    <source>
        <strain evidence="6 7">NBRC 15435</strain>
    </source>
</reference>
<sequence>MNRSRLLVVITRAAVALAGLLALATVAVALLHRHEALDLVLAAIAVVFLSVPIVGGAVARAEPANAVGWILLASGVGMPLVIGAYLYSQAAFAHGVPLAGAQLAGWLDGWPWVFAVALVPTFGLLLFPDGRLPSRRWRPVSWACAAVVGAQLASTLFAPGLLDYPEQDNPTGLPGPAGAFAQGLGGTIILIAPLATVTALSVQLRRRRAADAGDAAALALVTPAAWLIAASWWSCIAISVASDDSINALPYEAVAMVSLAVTAWIAIRRYGLFDARLVISTTLVYGTLTASVIGLYLAVATGGERLASDSVSHPAAVAVAVLVALPLRDLLQRAANRLVYGYRDRPYEALVRLGRRLEDAAASEEVLPAVARTVREVLRLPHVSIEIGEETVAAAGRSAGTPPEEFPLVFAGETIGTLIAEPREPGGPFTTEERRLLAGIARQVAAAGHAVSVTADLLRSRERLVAATEEERRRLRRDLHDGLGPGLAGVVLGLQRARRHLATDPAAATSQLDELTSQTQQAVAEVRRLVYGLRPPALDELGLVGALHEHARVLGGITVDGPDPAPALPAAVEVAAYRIALEAMTNSARHARATTCTVRVHVDGALHLEVADDGAGLPAEYRAGVGISSMRERATELGGVCTIERLTPTGTLVRATIPLEPE</sequence>
<dbReference type="PANTHER" id="PTHR24421">
    <property type="entry name" value="NITRATE/NITRITE SENSOR PROTEIN NARX-RELATED"/>
    <property type="match status" value="1"/>
</dbReference>
<dbReference type="InterPro" id="IPR011712">
    <property type="entry name" value="Sig_transdc_His_kin_sub3_dim/P"/>
</dbReference>
<keyword evidence="3" id="KW-0902">Two-component regulatory system</keyword>
<feature type="domain" description="Histidine kinase/HSP90-like ATPase" evidence="5">
    <location>
        <begin position="571"/>
        <end position="661"/>
    </location>
</feature>
<feature type="transmembrane region" description="Helical" evidence="4">
    <location>
        <begin position="66"/>
        <end position="89"/>
    </location>
</feature>
<dbReference type="CDD" id="cd16917">
    <property type="entry name" value="HATPase_UhpB-NarQ-NarX-like"/>
    <property type="match status" value="1"/>
</dbReference>
<feature type="transmembrane region" description="Helical" evidence="4">
    <location>
        <begin position="216"/>
        <end position="242"/>
    </location>
</feature>
<dbReference type="InterPro" id="IPR003594">
    <property type="entry name" value="HATPase_dom"/>
</dbReference>
<keyword evidence="4" id="KW-1133">Transmembrane helix</keyword>
<evidence type="ECO:0000256" key="3">
    <source>
        <dbReference type="ARBA" id="ARBA00023012"/>
    </source>
</evidence>
<dbReference type="AlphaFoldDB" id="A0A8J3TTV9"/>
<evidence type="ECO:0000313" key="7">
    <source>
        <dbReference type="Proteomes" id="UP000650628"/>
    </source>
</evidence>
<feature type="transmembrane region" description="Helical" evidence="4">
    <location>
        <begin position="279"/>
        <end position="299"/>
    </location>
</feature>
<dbReference type="RefSeq" id="WP_203954367.1">
    <property type="nucleotide sequence ID" value="NZ_BOOO01000019.1"/>
</dbReference>
<name>A0A8J3TTV9_9ACTN</name>
<evidence type="ECO:0000256" key="4">
    <source>
        <dbReference type="SAM" id="Phobius"/>
    </source>
</evidence>
<dbReference type="InterPro" id="IPR029016">
    <property type="entry name" value="GAF-like_dom_sf"/>
</dbReference>
<dbReference type="Pfam" id="PF02518">
    <property type="entry name" value="HATPase_c"/>
    <property type="match status" value="1"/>
</dbReference>
<dbReference type="Pfam" id="PF07730">
    <property type="entry name" value="HisKA_3"/>
    <property type="match status" value="1"/>
</dbReference>
<feature type="transmembrane region" description="Helical" evidence="4">
    <location>
        <begin position="109"/>
        <end position="127"/>
    </location>
</feature>